<gene>
    <name evidence="1" type="ORF">RPERSI_LOCUS6531</name>
</gene>
<accession>A0ACA9N0E5</accession>
<dbReference type="EMBL" id="CAJVQC010010435">
    <property type="protein sequence ID" value="CAG8616577.1"/>
    <property type="molecule type" value="Genomic_DNA"/>
</dbReference>
<dbReference type="Proteomes" id="UP000789920">
    <property type="component" value="Unassembled WGS sequence"/>
</dbReference>
<evidence type="ECO:0000313" key="1">
    <source>
        <dbReference type="EMBL" id="CAG8616577.1"/>
    </source>
</evidence>
<organism evidence="1 2">
    <name type="scientific">Racocetra persica</name>
    <dbReference type="NCBI Taxonomy" id="160502"/>
    <lineage>
        <taxon>Eukaryota</taxon>
        <taxon>Fungi</taxon>
        <taxon>Fungi incertae sedis</taxon>
        <taxon>Mucoromycota</taxon>
        <taxon>Glomeromycotina</taxon>
        <taxon>Glomeromycetes</taxon>
        <taxon>Diversisporales</taxon>
        <taxon>Gigasporaceae</taxon>
        <taxon>Racocetra</taxon>
    </lineage>
</organism>
<sequence>MKSELSNLKAKCTVLEKENIHLKEKYKSQEIGFRKTIKDLEITIKDLEAELRNNEIKFKAECKEL</sequence>
<comment type="caution">
    <text evidence="1">The sequence shown here is derived from an EMBL/GenBank/DDBJ whole genome shotgun (WGS) entry which is preliminary data.</text>
</comment>
<name>A0ACA9N0E5_9GLOM</name>
<proteinExistence type="predicted"/>
<reference evidence="1" key="1">
    <citation type="submission" date="2021-06" db="EMBL/GenBank/DDBJ databases">
        <authorList>
            <person name="Kallberg Y."/>
            <person name="Tangrot J."/>
            <person name="Rosling A."/>
        </authorList>
    </citation>
    <scope>NUCLEOTIDE SEQUENCE</scope>
    <source>
        <strain evidence="1">MA461A</strain>
    </source>
</reference>
<feature type="non-terminal residue" evidence="1">
    <location>
        <position position="65"/>
    </location>
</feature>
<protein>
    <submittedName>
        <fullName evidence="1">5018_t:CDS:1</fullName>
    </submittedName>
</protein>
<evidence type="ECO:0000313" key="2">
    <source>
        <dbReference type="Proteomes" id="UP000789920"/>
    </source>
</evidence>
<keyword evidence="2" id="KW-1185">Reference proteome</keyword>